<proteinExistence type="predicted"/>
<dbReference type="RefSeq" id="WP_196270411.1">
    <property type="nucleotide sequence ID" value="NZ_JADQDO010000001.1"/>
</dbReference>
<evidence type="ECO:0000313" key="3">
    <source>
        <dbReference type="Proteomes" id="UP000599312"/>
    </source>
</evidence>
<feature type="transmembrane region" description="Helical" evidence="1">
    <location>
        <begin position="53"/>
        <end position="72"/>
    </location>
</feature>
<dbReference type="Proteomes" id="UP000599312">
    <property type="component" value="Unassembled WGS sequence"/>
</dbReference>
<evidence type="ECO:0000313" key="2">
    <source>
        <dbReference type="EMBL" id="MBF9232456.1"/>
    </source>
</evidence>
<evidence type="ECO:0000256" key="1">
    <source>
        <dbReference type="SAM" id="Phobius"/>
    </source>
</evidence>
<keyword evidence="3" id="KW-1185">Reference proteome</keyword>
<reference evidence="2" key="1">
    <citation type="submission" date="2020-11" db="EMBL/GenBank/DDBJ databases">
        <authorList>
            <person name="Kim M.K."/>
        </authorList>
    </citation>
    <scope>NUCLEOTIDE SEQUENCE</scope>
    <source>
        <strain evidence="2">BT350</strain>
    </source>
</reference>
<gene>
    <name evidence="2" type="ORF">I2H38_03575</name>
</gene>
<comment type="caution">
    <text evidence="2">The sequence shown here is derived from an EMBL/GenBank/DDBJ whole genome shotgun (WGS) entry which is preliminary data.</text>
</comment>
<sequence length="86" mass="8953">MTALIIPATVLMIVAAIFVGEQGAMDTLGQRSASLQADLTKPLSYGDLDAVQILVLILLASVAALVPAARFCRFLTDTFGNSTGGR</sequence>
<keyword evidence="1" id="KW-0812">Transmembrane</keyword>
<dbReference type="EMBL" id="JADQDO010000001">
    <property type="protein sequence ID" value="MBF9232456.1"/>
    <property type="molecule type" value="Genomic_DNA"/>
</dbReference>
<organism evidence="2 3">
    <name type="scientific">Microvirga alba</name>
    <dbReference type="NCBI Taxonomy" id="2791025"/>
    <lineage>
        <taxon>Bacteria</taxon>
        <taxon>Pseudomonadati</taxon>
        <taxon>Pseudomonadota</taxon>
        <taxon>Alphaproteobacteria</taxon>
        <taxon>Hyphomicrobiales</taxon>
        <taxon>Methylobacteriaceae</taxon>
        <taxon>Microvirga</taxon>
    </lineage>
</organism>
<protein>
    <submittedName>
        <fullName evidence="2">Uncharacterized protein</fullName>
    </submittedName>
</protein>
<name>A0A931BJN6_9HYPH</name>
<accession>A0A931BJN6</accession>
<keyword evidence="1" id="KW-0472">Membrane</keyword>
<dbReference type="AlphaFoldDB" id="A0A931BJN6"/>
<keyword evidence="1" id="KW-1133">Transmembrane helix</keyword>